<gene>
    <name evidence="1" type="ORF">D1Z90_20755</name>
</gene>
<dbReference type="EMBL" id="QZCH01000111">
    <property type="protein sequence ID" value="RJG35825.1"/>
    <property type="molecule type" value="Genomic_DNA"/>
</dbReference>
<sequence>MTAASGWEILQRVGYDLAEEGELLPSQHHRLLGVKARDHRLEPALIGWHLLHRHPIASFAPTVARLKVL</sequence>
<comment type="caution">
    <text evidence="1">The sequence shown here is derived from an EMBL/GenBank/DDBJ whole genome shotgun (WGS) entry which is preliminary data.</text>
</comment>
<name>A0A418Y8Z0_9GAMM</name>
<proteinExistence type="predicted"/>
<accession>A0A418Y8Z0</accession>
<protein>
    <submittedName>
        <fullName evidence="1">Uncharacterized protein</fullName>
    </submittedName>
</protein>
<reference evidence="1 2" key="2">
    <citation type="submission" date="2019-01" db="EMBL/GenBank/DDBJ databases">
        <title>Motilimonas pumilus sp. nov., isolated from the gut of sea cucumber (Apostichopus japonicus).</title>
        <authorList>
            <person name="Wang F.-Q."/>
            <person name="Ren L.-H."/>
            <person name="Lin Y.-W."/>
            <person name="Sun G.-H."/>
            <person name="Du Z.-J."/>
            <person name="Zhao J.-X."/>
            <person name="Liu X.-J."/>
            <person name="Liu L.-J."/>
        </authorList>
    </citation>
    <scope>NUCLEOTIDE SEQUENCE [LARGE SCALE GENOMIC DNA]</scope>
    <source>
        <strain evidence="1 2">PLHSC7-2</strain>
    </source>
</reference>
<reference evidence="1 2" key="1">
    <citation type="submission" date="2018-09" db="EMBL/GenBank/DDBJ databases">
        <authorList>
            <person name="Wang F."/>
        </authorList>
    </citation>
    <scope>NUCLEOTIDE SEQUENCE [LARGE SCALE GENOMIC DNA]</scope>
    <source>
        <strain evidence="1 2">PLHSC7-2</strain>
    </source>
</reference>
<evidence type="ECO:0000313" key="2">
    <source>
        <dbReference type="Proteomes" id="UP000283255"/>
    </source>
</evidence>
<dbReference type="AlphaFoldDB" id="A0A418Y8Z0"/>
<keyword evidence="2" id="KW-1185">Reference proteome</keyword>
<dbReference type="Proteomes" id="UP000283255">
    <property type="component" value="Unassembled WGS sequence"/>
</dbReference>
<organism evidence="1 2">
    <name type="scientific">Motilimonas pumila</name>
    <dbReference type="NCBI Taxonomy" id="2303987"/>
    <lineage>
        <taxon>Bacteria</taxon>
        <taxon>Pseudomonadati</taxon>
        <taxon>Pseudomonadota</taxon>
        <taxon>Gammaproteobacteria</taxon>
        <taxon>Alteromonadales</taxon>
        <taxon>Alteromonadales genera incertae sedis</taxon>
        <taxon>Motilimonas</taxon>
    </lineage>
</organism>
<evidence type="ECO:0000313" key="1">
    <source>
        <dbReference type="EMBL" id="RJG35825.1"/>
    </source>
</evidence>